<sequence length="90" mass="10252">MIKVTVTQIKSQESQVLKTVIVIPTLCLLERIIWRVIINEHGDKEEDCIHNRMKMPIYSLHLSGCLNYALTKGEQRALAPAYPDMPAGLY</sequence>
<evidence type="ECO:0000313" key="1">
    <source>
        <dbReference type="EMBL" id="PHM23444.1"/>
    </source>
</evidence>
<dbReference type="RefSeq" id="WP_169923102.1">
    <property type="nucleotide sequence ID" value="NZ_CAWNNJ010000104.1"/>
</dbReference>
<evidence type="ECO:0000313" key="2">
    <source>
        <dbReference type="Proteomes" id="UP000225833"/>
    </source>
</evidence>
<proteinExistence type="predicted"/>
<dbReference type="EMBL" id="NIBS01000036">
    <property type="protein sequence ID" value="PHM23444.1"/>
    <property type="molecule type" value="Genomic_DNA"/>
</dbReference>
<dbReference type="Proteomes" id="UP000225833">
    <property type="component" value="Unassembled WGS sequence"/>
</dbReference>
<accession>A0A2D0INS4</accession>
<gene>
    <name evidence="1" type="ORF">Xbud_03565</name>
</gene>
<name>A0A2D0INS4_XENBU</name>
<reference evidence="1 2" key="1">
    <citation type="journal article" date="2017" name="Nat. Microbiol.">
        <title>Natural product diversity associated with the nematode symbionts Photorhabdus and Xenorhabdus.</title>
        <authorList>
            <person name="Tobias N.J."/>
            <person name="Wolff H."/>
            <person name="Djahanschiri B."/>
            <person name="Grundmann F."/>
            <person name="Kronenwerth M."/>
            <person name="Shi Y.M."/>
            <person name="Simonyi S."/>
            <person name="Grun P."/>
            <person name="Shapiro-Ilan D."/>
            <person name="Pidot S.J."/>
            <person name="Stinear T.P."/>
            <person name="Ebersberger I."/>
            <person name="Bode H.B."/>
        </authorList>
    </citation>
    <scope>NUCLEOTIDE SEQUENCE [LARGE SCALE GENOMIC DNA]</scope>
    <source>
        <strain evidence="1 2">DSM 16342</strain>
    </source>
</reference>
<dbReference type="AlphaFoldDB" id="A0A2D0INS4"/>
<comment type="caution">
    <text evidence="1">The sequence shown here is derived from an EMBL/GenBank/DDBJ whole genome shotgun (WGS) entry which is preliminary data.</text>
</comment>
<organism evidence="1 2">
    <name type="scientific">Xenorhabdus budapestensis</name>
    <dbReference type="NCBI Taxonomy" id="290110"/>
    <lineage>
        <taxon>Bacteria</taxon>
        <taxon>Pseudomonadati</taxon>
        <taxon>Pseudomonadota</taxon>
        <taxon>Gammaproteobacteria</taxon>
        <taxon>Enterobacterales</taxon>
        <taxon>Morganellaceae</taxon>
        <taxon>Xenorhabdus</taxon>
    </lineage>
</organism>
<protein>
    <submittedName>
        <fullName evidence="1">Uncharacterized protein</fullName>
    </submittedName>
</protein>